<dbReference type="GO" id="GO:0048038">
    <property type="term" value="F:quinone binding"/>
    <property type="evidence" value="ECO:0007669"/>
    <property type="project" value="InterPro"/>
</dbReference>
<reference evidence="5" key="1">
    <citation type="submission" date="2021-04" db="EMBL/GenBank/DDBJ databases">
        <authorList>
            <person name="Hornung B."/>
        </authorList>
    </citation>
    <scope>NUCLEOTIDE SEQUENCE</scope>
    <source>
        <strain evidence="5">G5G6</strain>
    </source>
</reference>
<proteinExistence type="predicted"/>
<dbReference type="EMBL" id="CAJQUM010000001">
    <property type="protein sequence ID" value="CAG4884517.1"/>
    <property type="molecule type" value="Genomic_DNA"/>
</dbReference>
<feature type="domain" description="NADH-quinone oxidoreductase subunit D" evidence="4">
    <location>
        <begin position="281"/>
        <end position="439"/>
    </location>
</feature>
<dbReference type="Gene3D" id="1.10.645.10">
    <property type="entry name" value="Cytochrome-c3 Hydrogenase, chain B"/>
    <property type="match status" value="1"/>
</dbReference>
<protein>
    <submittedName>
        <fullName evidence="5">Ni,Fe-hydrogenase III large subunit</fullName>
    </submittedName>
</protein>
<dbReference type="Proteomes" id="UP000742786">
    <property type="component" value="Unassembled WGS sequence"/>
</dbReference>
<evidence type="ECO:0000313" key="6">
    <source>
        <dbReference type="Proteomes" id="UP000742786"/>
    </source>
</evidence>
<dbReference type="GO" id="GO:0008137">
    <property type="term" value="F:NADH dehydrogenase (ubiquinone) activity"/>
    <property type="evidence" value="ECO:0007669"/>
    <property type="project" value="InterPro"/>
</dbReference>
<dbReference type="GO" id="GO:0051287">
    <property type="term" value="F:NAD binding"/>
    <property type="evidence" value="ECO:0007669"/>
    <property type="project" value="InterPro"/>
</dbReference>
<keyword evidence="2" id="KW-0520">NAD</keyword>
<dbReference type="SUPFAM" id="SSF143243">
    <property type="entry name" value="Nqo5-like"/>
    <property type="match status" value="1"/>
</dbReference>
<dbReference type="PANTHER" id="PTHR43485">
    <property type="entry name" value="HYDROGENASE-4 COMPONENT G"/>
    <property type="match status" value="1"/>
</dbReference>
<evidence type="ECO:0000256" key="1">
    <source>
        <dbReference type="ARBA" id="ARBA00023002"/>
    </source>
</evidence>
<dbReference type="InterPro" id="IPR029014">
    <property type="entry name" value="NiFe-Hase_large"/>
</dbReference>
<evidence type="ECO:0000259" key="4">
    <source>
        <dbReference type="Pfam" id="PF00346"/>
    </source>
</evidence>
<feature type="domain" description="NADH:ubiquinone oxidoreductase 30kDa subunit" evidence="3">
    <location>
        <begin position="24"/>
        <end position="132"/>
    </location>
</feature>
<organism evidence="5 6">
    <name type="scientific">Georgfuchsia toluolica</name>
    <dbReference type="NCBI Taxonomy" id="424218"/>
    <lineage>
        <taxon>Bacteria</taxon>
        <taxon>Pseudomonadati</taxon>
        <taxon>Pseudomonadota</taxon>
        <taxon>Betaproteobacteria</taxon>
        <taxon>Nitrosomonadales</taxon>
        <taxon>Sterolibacteriaceae</taxon>
        <taxon>Georgfuchsia</taxon>
    </lineage>
</organism>
<sequence>MSIPGLNLESLFTPSPVRFGVLDAGSWLAAAQAVADNGGRLVSLWGTERHSSASGFAVSAAYATQDGLAWLDLHLPAGEVSYPDLSQIFPAANRMQRAMADLLGIAAAGLEDQRPWLNHGAWPADYFPLRQAAAGNTGFSHCAPGNYPFVNVEGEGVHEIAVGPVHAGIIEPGHFRFSVVGEKVLRLEQRLGYKHKGIDQRFESFSPLQGHRLAGRVSGDSTVAYAWAYCMALESAWKLQAPERGQWLRALMLERERVANHLGDLGALGNDAAFSFGLAQFMRLKEDWLRLNKTIFGHRFMMDRIVPGGVAGDLTAAAGQLIRAQCAAVEDEVRILRGIYDEHAGLQDRFIGAGHVDPKLAAQLGLCGLAGRASGIACDLRNDFPLAPYAAADFNMATHRNGDVAARVTVRFEETLESLRLIRFFIDHLPDGPVAIDADTDSLTGFGAGWIEGWRGEILVALDIGGGRIRRCHCHDPSWHNWPVLEHAVIGNIVPDFPLINKSFNLSYAGHDR</sequence>
<dbReference type="Pfam" id="PF00346">
    <property type="entry name" value="Complex1_49kDa"/>
    <property type="match status" value="1"/>
</dbReference>
<comment type="caution">
    <text evidence="5">The sequence shown here is derived from an EMBL/GenBank/DDBJ whole genome shotgun (WGS) entry which is preliminary data.</text>
</comment>
<keyword evidence="6" id="KW-1185">Reference proteome</keyword>
<dbReference type="InterPro" id="IPR001268">
    <property type="entry name" value="NADH_UbQ_OxRdtase_30kDa_su"/>
</dbReference>
<evidence type="ECO:0000259" key="3">
    <source>
        <dbReference type="Pfam" id="PF00329"/>
    </source>
</evidence>
<keyword evidence="1" id="KW-0560">Oxidoreductase</keyword>
<evidence type="ECO:0000256" key="2">
    <source>
        <dbReference type="ARBA" id="ARBA00023027"/>
    </source>
</evidence>
<dbReference type="InterPro" id="IPR037232">
    <property type="entry name" value="NADH_quin_OxRdtase_su_C/D-like"/>
</dbReference>
<dbReference type="InterPro" id="IPR001135">
    <property type="entry name" value="NADH_Q_OxRdtase_suD"/>
</dbReference>
<dbReference type="RefSeq" id="WP_220636359.1">
    <property type="nucleotide sequence ID" value="NZ_CAJQUM010000001.1"/>
</dbReference>
<dbReference type="AlphaFoldDB" id="A0A916N9G1"/>
<dbReference type="Pfam" id="PF00329">
    <property type="entry name" value="Complex1_30kDa"/>
    <property type="match status" value="1"/>
</dbReference>
<name>A0A916N9G1_9PROT</name>
<dbReference type="SUPFAM" id="SSF56762">
    <property type="entry name" value="HydB/Nqo4-like"/>
    <property type="match status" value="1"/>
</dbReference>
<dbReference type="GO" id="GO:0016651">
    <property type="term" value="F:oxidoreductase activity, acting on NAD(P)H"/>
    <property type="evidence" value="ECO:0007669"/>
    <property type="project" value="InterPro"/>
</dbReference>
<accession>A0A916N9G1</accession>
<evidence type="ECO:0000313" key="5">
    <source>
        <dbReference type="EMBL" id="CAG4884517.1"/>
    </source>
</evidence>
<dbReference type="PANTHER" id="PTHR43485:SF1">
    <property type="entry name" value="FORMATE HYDROGENLYASE SUBUNIT 5-RELATED"/>
    <property type="match status" value="1"/>
</dbReference>
<gene>
    <name evidence="5" type="ORF">GTOL_12400</name>
</gene>
<dbReference type="InterPro" id="IPR052197">
    <property type="entry name" value="ComplexI_49kDa-like"/>
</dbReference>